<organism evidence="4 5">
    <name type="scientific">Escherichia coli</name>
    <dbReference type="NCBI Taxonomy" id="562"/>
    <lineage>
        <taxon>Bacteria</taxon>
        <taxon>Pseudomonadati</taxon>
        <taxon>Pseudomonadota</taxon>
        <taxon>Gammaproteobacteria</taxon>
        <taxon>Enterobacterales</taxon>
        <taxon>Enterobacteriaceae</taxon>
        <taxon>Escherichia</taxon>
    </lineage>
</organism>
<proteinExistence type="predicted"/>
<evidence type="ECO:0000313" key="4">
    <source>
        <dbReference type="EMBL" id="VED35912.1"/>
    </source>
</evidence>
<evidence type="ECO:0000259" key="3">
    <source>
        <dbReference type="Pfam" id="PF06791"/>
    </source>
</evidence>
<keyword evidence="1" id="KW-0175">Coiled coil</keyword>
<evidence type="ECO:0000313" key="5">
    <source>
        <dbReference type="Proteomes" id="UP000277930"/>
    </source>
</evidence>
<keyword evidence="2" id="KW-0812">Transmembrane</keyword>
<keyword evidence="2" id="KW-1133">Transmembrane helix</keyword>
<feature type="transmembrane region" description="Helical" evidence="2">
    <location>
        <begin position="330"/>
        <end position="353"/>
    </location>
</feature>
<sequence>MAEQTSRLAIIIDSTGAKNNADNLASSLVKMTQAGETAANSAGKVTKATEDEKNALAKLKAAIDPVGAAIDTVGRRYSELKKFFDKGLIDKEEYEFLVRKLNETTEELSGVAQAQREAEKAGKLAAAQQEAQAQVFQRMLDKIDPLAAALRNLEQQQDELNAAFASGKINGSQFENYSRKIQETRRELTGEAQAEREAAKAHDEQVAALQRLIAQLDPVGTAFNRLVEQQKQLNEAKAKGMLSPEMYEELSGKLRAMRSELEVTQSQLSKTGMSAKQTAFAMRMLPAQMTDIVVGLSTGQSPFMVLMQQGGQLKDMFGGIGPAIKGVGSYVLGLINPFTLAAAAVGVLGLAYYKGSQEQDEFNKSLILTGNQLGTTQRAIGRYSSTCRECG</sequence>
<evidence type="ECO:0000256" key="2">
    <source>
        <dbReference type="SAM" id="Phobius"/>
    </source>
</evidence>
<dbReference type="Proteomes" id="UP000277930">
    <property type="component" value="Chromosome 1"/>
</dbReference>
<feature type="coiled-coil region" evidence="1">
    <location>
        <begin position="111"/>
        <end position="166"/>
    </location>
</feature>
<dbReference type="AlphaFoldDB" id="A0A3S4KFN6"/>
<dbReference type="InterPro" id="IPR009628">
    <property type="entry name" value="Phage_tape_measure_N"/>
</dbReference>
<evidence type="ECO:0000256" key="1">
    <source>
        <dbReference type="SAM" id="Coils"/>
    </source>
</evidence>
<dbReference type="Pfam" id="PF06791">
    <property type="entry name" value="TMP_2"/>
    <property type="match status" value="1"/>
</dbReference>
<reference evidence="4 5" key="1">
    <citation type="submission" date="2018-12" db="EMBL/GenBank/DDBJ databases">
        <authorList>
            <consortium name="Pathogen Informatics"/>
        </authorList>
    </citation>
    <scope>NUCLEOTIDE SEQUENCE [LARGE SCALE GENOMIC DNA]</scope>
    <source>
        <strain evidence="4 5">NCTC9702</strain>
    </source>
</reference>
<gene>
    <name evidence="4" type="ORF">NCTC9702_03163</name>
</gene>
<protein>
    <submittedName>
        <fullName evidence="4">Putative phage tail length tape measure protein</fullName>
    </submittedName>
</protein>
<dbReference type="EMBL" id="LR134246">
    <property type="protein sequence ID" value="VED35912.1"/>
    <property type="molecule type" value="Genomic_DNA"/>
</dbReference>
<feature type="domain" description="Bacteriophage tail tape measure N-terminal" evidence="3">
    <location>
        <begin position="267"/>
        <end position="387"/>
    </location>
</feature>
<keyword evidence="2" id="KW-0472">Membrane</keyword>
<accession>A0A3S4KFN6</accession>
<name>A0A3S4KFN6_ECOLX</name>